<organism evidence="1 2">
    <name type="scientific">Marilutibacter maris</name>
    <dbReference type="NCBI Taxonomy" id="1605891"/>
    <lineage>
        <taxon>Bacteria</taxon>
        <taxon>Pseudomonadati</taxon>
        <taxon>Pseudomonadota</taxon>
        <taxon>Gammaproteobacteria</taxon>
        <taxon>Lysobacterales</taxon>
        <taxon>Lysobacteraceae</taxon>
        <taxon>Marilutibacter</taxon>
    </lineage>
</organism>
<dbReference type="RefSeq" id="WP_141483191.1">
    <property type="nucleotide sequence ID" value="NZ_VICD02000297.1"/>
</dbReference>
<dbReference type="InterPro" id="IPR021333">
    <property type="entry name" value="DUF2946"/>
</dbReference>
<dbReference type="Pfam" id="PF11162">
    <property type="entry name" value="DUF2946"/>
    <property type="match status" value="1"/>
</dbReference>
<reference evidence="1 2" key="1">
    <citation type="submission" date="2019-10" db="EMBL/GenBank/DDBJ databases">
        <title>Lysobacter alkalisoli sp. nov., isolated from saline-alkaline soil.</title>
        <authorList>
            <person name="Sun J.-Q."/>
        </authorList>
    </citation>
    <scope>NUCLEOTIDE SEQUENCE [LARGE SCALE GENOMIC DNA]</scope>
    <source>
        <strain evidence="1 2">KCTC 42381</strain>
    </source>
</reference>
<sequence length="142" mass="14892">MIRFRPLQSSSFQAGMLRLALLAAVLLVLLPTLGRLAESRSQSDGLAGPGVYLGAICTVAGLRYLPLPTGGADTDTGTTPSDLPGADCDYCPLLASLLLLALWLLAFPPPRRTSSGSPCGDDPHAQWRYPCGLGSRGPPRAF</sequence>
<accession>A0A507ZWF2</accession>
<evidence type="ECO:0000313" key="1">
    <source>
        <dbReference type="EMBL" id="KAB8166919.1"/>
    </source>
</evidence>
<dbReference type="AlphaFoldDB" id="A0A507ZWF2"/>
<comment type="caution">
    <text evidence="1">The sequence shown here is derived from an EMBL/GenBank/DDBJ whole genome shotgun (WGS) entry which is preliminary data.</text>
</comment>
<evidence type="ECO:0000313" key="2">
    <source>
        <dbReference type="Proteomes" id="UP000320431"/>
    </source>
</evidence>
<gene>
    <name evidence="1" type="ORF">FKV24_016765</name>
</gene>
<proteinExistence type="predicted"/>
<dbReference type="Proteomes" id="UP000320431">
    <property type="component" value="Unassembled WGS sequence"/>
</dbReference>
<protein>
    <submittedName>
        <fullName evidence="1">DUF2946 domain-containing protein</fullName>
    </submittedName>
</protein>
<dbReference type="EMBL" id="VICD02000297">
    <property type="protein sequence ID" value="KAB8166919.1"/>
    <property type="molecule type" value="Genomic_DNA"/>
</dbReference>
<name>A0A507ZWF2_9GAMM</name>